<protein>
    <recommendedName>
        <fullName evidence="4">Peptide deformylase</fullName>
        <shortName evidence="4">PDF</shortName>
        <ecNumber evidence="4">3.5.1.88</ecNumber>
    </recommendedName>
    <alternativeName>
        <fullName evidence="4">Polypeptide deformylase</fullName>
    </alternativeName>
</protein>
<feature type="binding site" evidence="4">
    <location>
        <position position="186"/>
    </location>
    <ligand>
        <name>Fe cation</name>
        <dbReference type="ChEBI" id="CHEBI:24875"/>
    </ligand>
</feature>
<keyword evidence="6" id="KW-1185">Reference proteome</keyword>
<dbReference type="EMBL" id="JAVRHO010000019">
    <property type="protein sequence ID" value="MDT0647608.1"/>
    <property type="molecule type" value="Genomic_DNA"/>
</dbReference>
<evidence type="ECO:0000313" key="5">
    <source>
        <dbReference type="EMBL" id="MDT0647608.1"/>
    </source>
</evidence>
<dbReference type="PIRSF" id="PIRSF004749">
    <property type="entry name" value="Pep_def"/>
    <property type="match status" value="1"/>
</dbReference>
<keyword evidence="4" id="KW-0648">Protein biosynthesis</keyword>
<evidence type="ECO:0000256" key="1">
    <source>
        <dbReference type="ARBA" id="ARBA00010759"/>
    </source>
</evidence>
<comment type="caution">
    <text evidence="5">The sequence shown here is derived from an EMBL/GenBank/DDBJ whole genome shotgun (WGS) entry which is preliminary data.</text>
</comment>
<dbReference type="CDD" id="cd00487">
    <property type="entry name" value="Pep_deformylase"/>
    <property type="match status" value="1"/>
</dbReference>
<proteinExistence type="inferred from homology"/>
<evidence type="ECO:0000256" key="3">
    <source>
        <dbReference type="ARBA" id="ARBA00022801"/>
    </source>
</evidence>
<dbReference type="PROSITE" id="PS51257">
    <property type="entry name" value="PROKAR_LIPOPROTEIN"/>
    <property type="match status" value="1"/>
</dbReference>
<gene>
    <name evidence="4 5" type="primary">def</name>
    <name evidence="5" type="ORF">RM545_12985</name>
</gene>
<dbReference type="Proteomes" id="UP001245285">
    <property type="component" value="Unassembled WGS sequence"/>
</dbReference>
<dbReference type="EC" id="3.5.1.88" evidence="4"/>
<dbReference type="PANTHER" id="PTHR10458">
    <property type="entry name" value="PEPTIDE DEFORMYLASE"/>
    <property type="match status" value="1"/>
</dbReference>
<comment type="similarity">
    <text evidence="1 4">Belongs to the polypeptide deformylase family.</text>
</comment>
<accession>A0ABU3CN33</accession>
<keyword evidence="3 4" id="KW-0378">Hydrolase</keyword>
<dbReference type="PRINTS" id="PR01576">
    <property type="entry name" value="PDEFORMYLASE"/>
</dbReference>
<organism evidence="5 6">
    <name type="scientific">Autumnicola lenta</name>
    <dbReference type="NCBI Taxonomy" id="3075593"/>
    <lineage>
        <taxon>Bacteria</taxon>
        <taxon>Pseudomonadati</taxon>
        <taxon>Bacteroidota</taxon>
        <taxon>Flavobacteriia</taxon>
        <taxon>Flavobacteriales</taxon>
        <taxon>Flavobacteriaceae</taxon>
        <taxon>Autumnicola</taxon>
    </lineage>
</organism>
<feature type="active site" evidence="4">
    <location>
        <position position="187"/>
    </location>
</feature>
<dbReference type="PANTHER" id="PTHR10458:SF22">
    <property type="entry name" value="PEPTIDE DEFORMYLASE"/>
    <property type="match status" value="1"/>
</dbReference>
<name>A0ABU3CN33_9FLAO</name>
<comment type="catalytic activity">
    <reaction evidence="4">
        <text>N-terminal N-formyl-L-methionyl-[peptide] + H2O = N-terminal L-methionyl-[peptide] + formate</text>
        <dbReference type="Rhea" id="RHEA:24420"/>
        <dbReference type="Rhea" id="RHEA-COMP:10639"/>
        <dbReference type="Rhea" id="RHEA-COMP:10640"/>
        <dbReference type="ChEBI" id="CHEBI:15377"/>
        <dbReference type="ChEBI" id="CHEBI:15740"/>
        <dbReference type="ChEBI" id="CHEBI:49298"/>
        <dbReference type="ChEBI" id="CHEBI:64731"/>
        <dbReference type="EC" id="3.5.1.88"/>
    </reaction>
</comment>
<feature type="binding site" evidence="4">
    <location>
        <position position="190"/>
    </location>
    <ligand>
        <name>Fe cation</name>
        <dbReference type="ChEBI" id="CHEBI:24875"/>
    </ligand>
</feature>
<evidence type="ECO:0000256" key="2">
    <source>
        <dbReference type="ARBA" id="ARBA00022723"/>
    </source>
</evidence>
<feature type="binding site" evidence="4">
    <location>
        <position position="143"/>
    </location>
    <ligand>
        <name>Fe cation</name>
        <dbReference type="ChEBI" id="CHEBI:24875"/>
    </ligand>
</feature>
<comment type="function">
    <text evidence="4">Removes the formyl group from the N-terminal Met of newly synthesized proteins. Requires at least a dipeptide for an efficient rate of reaction. N-terminal L-methionine is a prerequisite for activity but the enzyme has broad specificity at other positions.</text>
</comment>
<dbReference type="InterPro" id="IPR036821">
    <property type="entry name" value="Peptide_deformylase_sf"/>
</dbReference>
<dbReference type="Pfam" id="PF01327">
    <property type="entry name" value="Pep_deformylase"/>
    <property type="match status" value="1"/>
</dbReference>
<comment type="cofactor">
    <cofactor evidence="4">
        <name>Fe(2+)</name>
        <dbReference type="ChEBI" id="CHEBI:29033"/>
    </cofactor>
    <text evidence="4">Binds 1 Fe(2+) ion.</text>
</comment>
<evidence type="ECO:0000313" key="6">
    <source>
        <dbReference type="Proteomes" id="UP001245285"/>
    </source>
</evidence>
<reference evidence="5 6" key="1">
    <citation type="submission" date="2023-09" db="EMBL/GenBank/DDBJ databases">
        <authorList>
            <person name="Rey-Velasco X."/>
        </authorList>
    </citation>
    <scope>NUCLEOTIDE SEQUENCE [LARGE SCALE GENOMIC DNA]</scope>
    <source>
        <strain evidence="5 6">F260</strain>
    </source>
</reference>
<dbReference type="Gene3D" id="3.90.45.10">
    <property type="entry name" value="Peptide deformylase"/>
    <property type="match status" value="1"/>
</dbReference>
<keyword evidence="4" id="KW-0408">Iron</keyword>
<evidence type="ECO:0000256" key="4">
    <source>
        <dbReference type="HAMAP-Rule" id="MF_00163"/>
    </source>
</evidence>
<keyword evidence="2 4" id="KW-0479">Metal-binding</keyword>
<dbReference type="HAMAP" id="MF_00163">
    <property type="entry name" value="Pep_deformylase"/>
    <property type="match status" value="1"/>
</dbReference>
<dbReference type="SUPFAM" id="SSF56420">
    <property type="entry name" value="Peptide deformylase"/>
    <property type="match status" value="1"/>
</dbReference>
<sequence>MKNLFSALLLTLIIAGCSSMKNKTAENSFTQDQVKMIMAADSSKPMRVFKITSTSDSLLLRTKSENVKVDPSDPVLKTFVKRLYQTVTDSMSLGAGIAAPQVGILKNIIWVQRFDKENFPFELFINPKIVQYSELKQDCLEGCLSIPDRRDTTKTRSYAVLVEYDKLDNTHHVEMVEDFTAVIFQHEIDHLNGILYLDHLQKEIEDAAGNNQ</sequence>
<dbReference type="RefSeq" id="WP_311495712.1">
    <property type="nucleotide sequence ID" value="NZ_JAVRHO010000019.1"/>
</dbReference>
<dbReference type="GO" id="GO:0042586">
    <property type="term" value="F:peptide deformylase activity"/>
    <property type="evidence" value="ECO:0007669"/>
    <property type="project" value="UniProtKB-EC"/>
</dbReference>
<dbReference type="NCBIfam" id="TIGR00079">
    <property type="entry name" value="pept_deformyl"/>
    <property type="match status" value="1"/>
</dbReference>
<dbReference type="InterPro" id="IPR023635">
    <property type="entry name" value="Peptide_deformylase"/>
</dbReference>